<dbReference type="GO" id="GO:0050897">
    <property type="term" value="F:cobalt ion binding"/>
    <property type="evidence" value="ECO:0007669"/>
    <property type="project" value="UniProtKB-UniRule"/>
</dbReference>
<dbReference type="InterPro" id="IPR036264">
    <property type="entry name" value="Bact_exopeptidase_dim_dom"/>
</dbReference>
<dbReference type="EMBL" id="JAAGOH010000001">
    <property type="protein sequence ID" value="NDY89583.1"/>
    <property type="molecule type" value="Genomic_DNA"/>
</dbReference>
<dbReference type="GO" id="GO:0009014">
    <property type="term" value="F:succinyl-diaminopimelate desuccinylase activity"/>
    <property type="evidence" value="ECO:0007669"/>
    <property type="project" value="UniProtKB-UniRule"/>
</dbReference>
<dbReference type="Proteomes" id="UP000484255">
    <property type="component" value="Unassembled WGS sequence"/>
</dbReference>
<comment type="function">
    <text evidence="15">Catalyzes the hydrolysis of N-succinyl-L,L-diaminopimelic acid (SDAP), forming succinate and LL-2,6-diaminopimelate (DAP), an intermediate involved in the bacterial biosynthesis of lysine and meso-diaminopimelic acid, an essential component of bacterial cell walls.</text>
</comment>
<name>A0A7C9THM4_9BURK</name>
<dbReference type="SUPFAM" id="SSF53187">
    <property type="entry name" value="Zn-dependent exopeptidases"/>
    <property type="match status" value="1"/>
</dbReference>
<evidence type="ECO:0000313" key="18">
    <source>
        <dbReference type="Proteomes" id="UP000484255"/>
    </source>
</evidence>
<dbReference type="RefSeq" id="WP_163455451.1">
    <property type="nucleotide sequence ID" value="NZ_JAAGOH010000001.1"/>
</dbReference>
<proteinExistence type="inferred from homology"/>
<feature type="active site" evidence="15">
    <location>
        <position position="74"/>
    </location>
</feature>
<dbReference type="SUPFAM" id="SSF55031">
    <property type="entry name" value="Bacterial exopeptidase dimerisation domain"/>
    <property type="match status" value="1"/>
</dbReference>
<evidence type="ECO:0000256" key="2">
    <source>
        <dbReference type="ARBA" id="ARBA00006746"/>
    </source>
</evidence>
<dbReference type="FunFam" id="3.30.70.360:FF:000011">
    <property type="entry name" value="Succinyl-diaminopimelate desuccinylase"/>
    <property type="match status" value="1"/>
</dbReference>
<evidence type="ECO:0000256" key="13">
    <source>
        <dbReference type="ARBA" id="ARBA00031891"/>
    </source>
</evidence>
<comment type="subunit">
    <text evidence="3 15">Homodimer.</text>
</comment>
<dbReference type="NCBIfam" id="TIGR01246">
    <property type="entry name" value="dapE_proteo"/>
    <property type="match status" value="1"/>
</dbReference>
<comment type="caution">
    <text evidence="17">The sequence shown here is derived from an EMBL/GenBank/DDBJ whole genome shotgun (WGS) entry which is preliminary data.</text>
</comment>
<evidence type="ECO:0000256" key="3">
    <source>
        <dbReference type="ARBA" id="ARBA00011738"/>
    </source>
</evidence>
<evidence type="ECO:0000256" key="7">
    <source>
        <dbReference type="ARBA" id="ARBA00022723"/>
    </source>
</evidence>
<dbReference type="UniPathway" id="UPA00034">
    <property type="reaction ID" value="UER00021"/>
</dbReference>
<gene>
    <name evidence="15 17" type="primary">dapE</name>
    <name evidence="17" type="ORF">G3A44_00075</name>
</gene>
<evidence type="ECO:0000256" key="12">
    <source>
        <dbReference type="ARBA" id="ARBA00023285"/>
    </source>
</evidence>
<keyword evidence="8 15" id="KW-0378">Hydrolase</keyword>
<evidence type="ECO:0000256" key="9">
    <source>
        <dbReference type="ARBA" id="ARBA00022833"/>
    </source>
</evidence>
<dbReference type="GO" id="GO:0008777">
    <property type="term" value="F:acetylornithine deacetylase activity"/>
    <property type="evidence" value="ECO:0007669"/>
    <property type="project" value="TreeGrafter"/>
</dbReference>
<dbReference type="PANTHER" id="PTHR43808:SF31">
    <property type="entry name" value="N-ACETYL-L-CITRULLINE DEACETYLASE"/>
    <property type="match status" value="1"/>
</dbReference>
<comment type="pathway">
    <text evidence="1 15">Amino-acid biosynthesis; L-lysine biosynthesis via DAP pathway; LL-2,6-diaminopimelate from (S)-tetrahydrodipicolinate (succinylase route): step 3/3.</text>
</comment>
<dbReference type="Gene3D" id="3.40.630.10">
    <property type="entry name" value="Zn peptidases"/>
    <property type="match status" value="2"/>
</dbReference>
<dbReference type="GO" id="GO:0009089">
    <property type="term" value="P:lysine biosynthetic process via diaminopimelate"/>
    <property type="evidence" value="ECO:0007669"/>
    <property type="project" value="UniProtKB-UniRule"/>
</dbReference>
<feature type="binding site" evidence="15">
    <location>
        <position position="168"/>
    </location>
    <ligand>
        <name>Zn(2+)</name>
        <dbReference type="ChEBI" id="CHEBI:29105"/>
        <label>1</label>
    </ligand>
</feature>
<dbReference type="InterPro" id="IPR050072">
    <property type="entry name" value="Peptidase_M20A"/>
</dbReference>
<evidence type="ECO:0000256" key="1">
    <source>
        <dbReference type="ARBA" id="ARBA00005130"/>
    </source>
</evidence>
<feature type="active site" description="Proton acceptor" evidence="15">
    <location>
        <position position="139"/>
    </location>
</feature>
<evidence type="ECO:0000259" key="16">
    <source>
        <dbReference type="Pfam" id="PF07687"/>
    </source>
</evidence>
<dbReference type="GO" id="GO:0019877">
    <property type="term" value="P:diaminopimelate biosynthetic process"/>
    <property type="evidence" value="ECO:0007669"/>
    <property type="project" value="UniProtKB-UniRule"/>
</dbReference>
<keyword evidence="9 15" id="KW-0862">Zinc</keyword>
<dbReference type="Pfam" id="PF01546">
    <property type="entry name" value="Peptidase_M20"/>
    <property type="match status" value="1"/>
</dbReference>
<keyword evidence="18" id="KW-1185">Reference proteome</keyword>
<dbReference type="HAMAP" id="MF_01690">
    <property type="entry name" value="DapE"/>
    <property type="match status" value="1"/>
</dbReference>
<dbReference type="Pfam" id="PF07687">
    <property type="entry name" value="M20_dimer"/>
    <property type="match status" value="1"/>
</dbReference>
<dbReference type="InterPro" id="IPR002933">
    <property type="entry name" value="Peptidase_M20"/>
</dbReference>
<feature type="binding site" evidence="15">
    <location>
        <position position="72"/>
    </location>
    <ligand>
        <name>Zn(2+)</name>
        <dbReference type="ChEBI" id="CHEBI:29105"/>
        <label>1</label>
    </ligand>
</feature>
<evidence type="ECO:0000256" key="4">
    <source>
        <dbReference type="ARBA" id="ARBA00011921"/>
    </source>
</evidence>
<evidence type="ECO:0000256" key="14">
    <source>
        <dbReference type="ARBA" id="ARBA00051301"/>
    </source>
</evidence>
<evidence type="ECO:0000256" key="10">
    <source>
        <dbReference type="ARBA" id="ARBA00022915"/>
    </source>
</evidence>
<feature type="binding site" evidence="15">
    <location>
        <position position="105"/>
    </location>
    <ligand>
        <name>Zn(2+)</name>
        <dbReference type="ChEBI" id="CHEBI:29105"/>
        <label>1</label>
    </ligand>
</feature>
<organism evidence="17 18">
    <name type="scientific">Ideonella livida</name>
    <dbReference type="NCBI Taxonomy" id="2707176"/>
    <lineage>
        <taxon>Bacteria</taxon>
        <taxon>Pseudomonadati</taxon>
        <taxon>Pseudomonadota</taxon>
        <taxon>Betaproteobacteria</taxon>
        <taxon>Burkholderiales</taxon>
        <taxon>Sphaerotilaceae</taxon>
        <taxon>Ideonella</taxon>
    </lineage>
</organism>
<dbReference type="FunFam" id="3.40.630.10:FF:000005">
    <property type="entry name" value="Succinyl-diaminopimelate desuccinylase"/>
    <property type="match status" value="1"/>
</dbReference>
<feature type="domain" description="Peptidase M20 dimerisation" evidence="16">
    <location>
        <begin position="181"/>
        <end position="288"/>
    </location>
</feature>
<keyword evidence="7 15" id="KW-0479">Metal-binding</keyword>
<comment type="catalytic activity">
    <reaction evidence="14 15">
        <text>N-succinyl-(2S,6S)-2,6-diaminopimelate + H2O = (2S,6S)-2,6-diaminopimelate + succinate</text>
        <dbReference type="Rhea" id="RHEA:22608"/>
        <dbReference type="ChEBI" id="CHEBI:15377"/>
        <dbReference type="ChEBI" id="CHEBI:30031"/>
        <dbReference type="ChEBI" id="CHEBI:57609"/>
        <dbReference type="ChEBI" id="CHEBI:58087"/>
        <dbReference type="EC" id="3.5.1.18"/>
    </reaction>
</comment>
<keyword evidence="10 15" id="KW-0220">Diaminopimelate biosynthesis</keyword>
<comment type="similarity">
    <text evidence="2 15">Belongs to the peptidase M20A family. DapE subfamily.</text>
</comment>
<feature type="binding site" evidence="15">
    <location>
        <position position="105"/>
    </location>
    <ligand>
        <name>Zn(2+)</name>
        <dbReference type="ChEBI" id="CHEBI:29105"/>
        <label>2</label>
    </ligand>
</feature>
<dbReference type="PANTHER" id="PTHR43808">
    <property type="entry name" value="ACETYLORNITHINE DEACETYLASE"/>
    <property type="match status" value="1"/>
</dbReference>
<dbReference type="InterPro" id="IPR005941">
    <property type="entry name" value="DapE_proteobac"/>
</dbReference>
<evidence type="ECO:0000256" key="8">
    <source>
        <dbReference type="ARBA" id="ARBA00022801"/>
    </source>
</evidence>
<feature type="binding site" evidence="15">
    <location>
        <position position="354"/>
    </location>
    <ligand>
        <name>Zn(2+)</name>
        <dbReference type="ChEBI" id="CHEBI:29105"/>
        <label>2</label>
    </ligand>
</feature>
<comment type="cofactor">
    <cofactor evidence="15">
        <name>Zn(2+)</name>
        <dbReference type="ChEBI" id="CHEBI:29105"/>
    </cofactor>
    <cofactor evidence="15">
        <name>Co(2+)</name>
        <dbReference type="ChEBI" id="CHEBI:48828"/>
    </cofactor>
    <text evidence="15">Binds 2 Zn(2+) or Co(2+) ions per subunit.</text>
</comment>
<evidence type="ECO:0000313" key="17">
    <source>
        <dbReference type="EMBL" id="NDY89583.1"/>
    </source>
</evidence>
<evidence type="ECO:0000256" key="5">
    <source>
        <dbReference type="ARBA" id="ARBA00022391"/>
    </source>
</evidence>
<dbReference type="NCBIfam" id="NF009557">
    <property type="entry name" value="PRK13009.1"/>
    <property type="match status" value="1"/>
</dbReference>
<evidence type="ECO:0000256" key="11">
    <source>
        <dbReference type="ARBA" id="ARBA00023154"/>
    </source>
</evidence>
<dbReference type="CDD" id="cd03891">
    <property type="entry name" value="M20_DapE_proteobac"/>
    <property type="match status" value="1"/>
</dbReference>
<dbReference type="GO" id="GO:0006526">
    <property type="term" value="P:L-arginine biosynthetic process"/>
    <property type="evidence" value="ECO:0007669"/>
    <property type="project" value="TreeGrafter"/>
</dbReference>
<keyword evidence="6 15" id="KW-0028">Amino-acid biosynthesis</keyword>
<dbReference type="GO" id="GO:0008270">
    <property type="term" value="F:zinc ion binding"/>
    <property type="evidence" value="ECO:0007669"/>
    <property type="project" value="UniProtKB-UniRule"/>
</dbReference>
<sequence length="385" mass="41489">MSDTLRLLEALIARPSVTPDDQGCQALIQERLEPLGFQCETLWFGPETLRVRNLWAVLDGGQPGPTVVFAGHTDVVPTGPLTQWRSDPFVPSYRDGRLYGRGAADMKTSLAAMVVATEGFARQRPAFAGRIAFLLTADEEGPSVDGTVKVVQALQARGEPLDCCIVGEPTSVEKLGDMIKNGRRGSLSGRLTITGVQGHVAYPHLAKNPVHLAAPALAELAATVWDQGNEYFPPTTWQVSNIHAGTGATNVIPGEMLVDFNFRFSTASTPEALKARVARVLDRHELQWRIDWTLGGEPFLTPVGPLVTALQEAIHAQTGLHTELSTTGGTSDGRFIAKACREVVEFGPVNASIHKIDEHVNVADVEPLQAIYRGVLDRLLPATAA</sequence>
<feature type="binding site" evidence="15">
    <location>
        <position position="140"/>
    </location>
    <ligand>
        <name>Zn(2+)</name>
        <dbReference type="ChEBI" id="CHEBI:29105"/>
        <label>2</label>
    </ligand>
</feature>
<evidence type="ECO:0000256" key="15">
    <source>
        <dbReference type="HAMAP-Rule" id="MF_01690"/>
    </source>
</evidence>
<dbReference type="InterPro" id="IPR011650">
    <property type="entry name" value="Peptidase_M20_dimer"/>
</dbReference>
<accession>A0A7C9THM4</accession>
<protein>
    <recommendedName>
        <fullName evidence="5 15">Succinyl-diaminopimelate desuccinylase</fullName>
        <shortName evidence="15">SDAP desuccinylase</shortName>
        <ecNumber evidence="4 15">3.5.1.18</ecNumber>
    </recommendedName>
    <alternativeName>
        <fullName evidence="13 15">N-succinyl-LL-2,6-diaminoheptanedioate amidohydrolase</fullName>
    </alternativeName>
</protein>
<reference evidence="17 18" key="1">
    <citation type="submission" date="2020-02" db="EMBL/GenBank/DDBJ databases">
        <title>Ideonella bacterium strain TBM-1.</title>
        <authorList>
            <person name="Chen W.-M."/>
        </authorList>
    </citation>
    <scope>NUCLEOTIDE SEQUENCE [LARGE SCALE GENOMIC DNA]</scope>
    <source>
        <strain evidence="17 18">TBM-1</strain>
    </source>
</reference>
<dbReference type="AlphaFoldDB" id="A0A7C9THM4"/>
<dbReference type="EC" id="3.5.1.18" evidence="4 15"/>
<keyword evidence="12 15" id="KW-0170">Cobalt</keyword>
<keyword evidence="11 15" id="KW-0457">Lysine biosynthesis</keyword>
<evidence type="ECO:0000256" key="6">
    <source>
        <dbReference type="ARBA" id="ARBA00022605"/>
    </source>
</evidence>